<dbReference type="InterPro" id="IPR024213">
    <property type="entry name" value="DUF3822"/>
</dbReference>
<accession>A0ABN6HXQ4</accession>
<dbReference type="RefSeq" id="WP_221258253.1">
    <property type="nucleotide sequence ID" value="NZ_AP024749.1"/>
</dbReference>
<dbReference type="Proteomes" id="UP000825258">
    <property type="component" value="Chromosome"/>
</dbReference>
<sequence length="270" mass="31695">MVVTNNDITQKNYKKLSIQVSLSGLSFCVFDLLSNHIVSLQKITFPQSQVIEEQLWKVFSEFPLLNEKYDEVLVIHENSLNTFVPQSLFDENFLGSYLQYNIKVFESDLFAYDKLTKQEINNVYVPYVNINNFLLDQFASFDYVHSSTLLVDTILNISKYVFEKQVFIHNQEKHFEIVVVQGGNLIFYNSFEPTTPEDFIYYTLFTFEQLQLNPENSKVNFTGIITEDHDYFKIAYKYIRNCIICDVQAFADKFHISKNQSLENFILINS</sequence>
<keyword evidence="2" id="KW-1185">Reference proteome</keyword>
<dbReference type="Gene3D" id="3.30.420.250">
    <property type="match status" value="1"/>
</dbReference>
<dbReference type="Pfam" id="PF12864">
    <property type="entry name" value="DUF3822"/>
    <property type="match status" value="1"/>
</dbReference>
<reference evidence="1 2" key="1">
    <citation type="submission" date="2021-06" db="EMBL/GenBank/DDBJ databases">
        <title>Whole genome sequences of Flavobacterium sp. KK2020170 and assembly.</title>
        <authorList>
            <person name="Kitahara K."/>
            <person name="Miyoshi S."/>
            <person name="Uesaka K."/>
        </authorList>
    </citation>
    <scope>NUCLEOTIDE SEQUENCE [LARGE SCALE GENOMIC DNA]</scope>
    <source>
        <strain evidence="1 2">KK2020170</strain>
    </source>
</reference>
<dbReference type="CDD" id="cd24013">
    <property type="entry name" value="ASKHA_ATPase_BT3980-like"/>
    <property type="match status" value="1"/>
</dbReference>
<evidence type="ECO:0000313" key="1">
    <source>
        <dbReference type="EMBL" id="BCY29160.1"/>
    </source>
</evidence>
<proteinExistence type="predicted"/>
<evidence type="ECO:0000313" key="2">
    <source>
        <dbReference type="Proteomes" id="UP000825258"/>
    </source>
</evidence>
<dbReference type="Gene3D" id="3.30.420.260">
    <property type="match status" value="1"/>
</dbReference>
<name>A0ABN6HXQ4_9FLAO</name>
<organism evidence="1 2">
    <name type="scientific">Flavobacterium okayamense</name>
    <dbReference type="NCBI Taxonomy" id="2830782"/>
    <lineage>
        <taxon>Bacteria</taxon>
        <taxon>Pseudomonadati</taxon>
        <taxon>Bacteroidota</taxon>
        <taxon>Flavobacteriia</taxon>
        <taxon>Flavobacteriales</taxon>
        <taxon>Flavobacteriaceae</taxon>
        <taxon>Flavobacterium</taxon>
    </lineage>
</organism>
<protein>
    <recommendedName>
        <fullName evidence="3">DUF3822 family protein</fullName>
    </recommendedName>
</protein>
<evidence type="ECO:0008006" key="3">
    <source>
        <dbReference type="Google" id="ProtNLM"/>
    </source>
</evidence>
<gene>
    <name evidence="1" type="ORF">KK2020170_20280</name>
</gene>
<dbReference type="EMBL" id="AP024749">
    <property type="protein sequence ID" value="BCY29160.1"/>
    <property type="molecule type" value="Genomic_DNA"/>
</dbReference>